<evidence type="ECO:0000256" key="7">
    <source>
        <dbReference type="ARBA" id="ARBA00023136"/>
    </source>
</evidence>
<feature type="transmembrane region" description="Helical" evidence="8">
    <location>
        <begin position="209"/>
        <end position="231"/>
    </location>
</feature>
<evidence type="ECO:0000313" key="9">
    <source>
        <dbReference type="EMBL" id="RRJ93405.1"/>
    </source>
</evidence>
<feature type="transmembrane region" description="Helical" evidence="8">
    <location>
        <begin position="35"/>
        <end position="52"/>
    </location>
</feature>
<evidence type="ECO:0000256" key="2">
    <source>
        <dbReference type="ARBA" id="ARBA00009773"/>
    </source>
</evidence>
<feature type="transmembrane region" description="Helical" evidence="8">
    <location>
        <begin position="316"/>
        <end position="342"/>
    </location>
</feature>
<evidence type="ECO:0000256" key="1">
    <source>
        <dbReference type="ARBA" id="ARBA00004651"/>
    </source>
</evidence>
<feature type="transmembrane region" description="Helical" evidence="8">
    <location>
        <begin position="237"/>
        <end position="267"/>
    </location>
</feature>
<keyword evidence="3" id="KW-0813">Transport</keyword>
<feature type="transmembrane region" description="Helical" evidence="8">
    <location>
        <begin position="12"/>
        <end position="29"/>
    </location>
</feature>
<evidence type="ECO:0000256" key="3">
    <source>
        <dbReference type="ARBA" id="ARBA00022448"/>
    </source>
</evidence>
<dbReference type="EMBL" id="RQVR01000003">
    <property type="protein sequence ID" value="RRJ93405.1"/>
    <property type="molecule type" value="Genomic_DNA"/>
</dbReference>
<keyword evidence="5 8" id="KW-0812">Transmembrane</keyword>
<accession>A0A3P3WE33</accession>
<feature type="transmembrane region" description="Helical" evidence="8">
    <location>
        <begin position="64"/>
        <end position="90"/>
    </location>
</feature>
<comment type="subcellular location">
    <subcellularLocation>
        <location evidence="1">Cell membrane</location>
        <topology evidence="1">Multi-pass membrane protein</topology>
    </subcellularLocation>
</comment>
<comment type="similarity">
    <text evidence="2">Belongs to the autoinducer-2 exporter (AI-2E) (TC 2.A.86) family.</text>
</comment>
<dbReference type="GO" id="GO:0055085">
    <property type="term" value="P:transmembrane transport"/>
    <property type="evidence" value="ECO:0007669"/>
    <property type="project" value="TreeGrafter"/>
</dbReference>
<dbReference type="Proteomes" id="UP000271937">
    <property type="component" value="Unassembled WGS sequence"/>
</dbReference>
<dbReference type="GO" id="GO:0005886">
    <property type="term" value="C:plasma membrane"/>
    <property type="evidence" value="ECO:0007669"/>
    <property type="project" value="UniProtKB-SubCell"/>
</dbReference>
<evidence type="ECO:0000256" key="4">
    <source>
        <dbReference type="ARBA" id="ARBA00022475"/>
    </source>
</evidence>
<keyword evidence="6 8" id="KW-1133">Transmembrane helix</keyword>
<name>A0A3P3WE33_9FLAO</name>
<dbReference type="InterPro" id="IPR002549">
    <property type="entry name" value="AI-2E-like"/>
</dbReference>
<feature type="transmembrane region" description="Helical" evidence="8">
    <location>
        <begin position="279"/>
        <end position="296"/>
    </location>
</feature>
<evidence type="ECO:0000313" key="10">
    <source>
        <dbReference type="Proteomes" id="UP000271937"/>
    </source>
</evidence>
<evidence type="ECO:0000256" key="6">
    <source>
        <dbReference type="ARBA" id="ARBA00022989"/>
    </source>
</evidence>
<keyword evidence="7 8" id="KW-0472">Membrane</keyword>
<sequence>MVTSKTIGNGILRALIITAGALLLLYILYLIQPVIYFIFIALIVSMIGSPIVRFLEKKLKFNHIVAVLVTMIFFILLLAGFIMMFVPLIISQSENLSLLDTEKLQNDLTQLVQQLKTYFSDHNIDAENMLKESNIASKLNLNFIPNFLNSILGTLGNIGMAIGSVIFISFFFLKDKKLFAVNARKILPEEHEGKILNSFRKINHLLSRYFIGLIGQVTILFILYLIVLLIFGVENAFIIAFITALLNIIPYIGPLIATALVAVLTMLGHMDPQSQGDMLSTTLYVLIGYSVAQIIDNNVTTPLIFSNSVNSHPLEIFIVILASGFLFGVLGMIVAVPLYTIIKVVVKEFFPENPVVKVLTRGI</sequence>
<evidence type="ECO:0000256" key="8">
    <source>
        <dbReference type="SAM" id="Phobius"/>
    </source>
</evidence>
<comment type="caution">
    <text evidence="9">The sequence shown here is derived from an EMBL/GenBank/DDBJ whole genome shotgun (WGS) entry which is preliminary data.</text>
</comment>
<organism evidence="9 10">
    <name type="scientific">Flavobacterium macacae</name>
    <dbReference type="NCBI Taxonomy" id="2488993"/>
    <lineage>
        <taxon>Bacteria</taxon>
        <taxon>Pseudomonadati</taxon>
        <taxon>Bacteroidota</taxon>
        <taxon>Flavobacteriia</taxon>
        <taxon>Flavobacteriales</taxon>
        <taxon>Flavobacteriaceae</taxon>
        <taxon>Flavobacterium</taxon>
    </lineage>
</organism>
<feature type="transmembrane region" description="Helical" evidence="8">
    <location>
        <begin position="147"/>
        <end position="173"/>
    </location>
</feature>
<dbReference type="Pfam" id="PF01594">
    <property type="entry name" value="AI-2E_transport"/>
    <property type="match status" value="1"/>
</dbReference>
<dbReference type="RefSeq" id="WP_125011722.1">
    <property type="nucleotide sequence ID" value="NZ_RQVR01000003.1"/>
</dbReference>
<keyword evidence="4" id="KW-1003">Cell membrane</keyword>
<dbReference type="PANTHER" id="PTHR21716:SF53">
    <property type="entry name" value="PERMEASE PERM-RELATED"/>
    <property type="match status" value="1"/>
</dbReference>
<dbReference type="OrthoDB" id="9793390at2"/>
<proteinExistence type="inferred from homology"/>
<reference evidence="9 10" key="1">
    <citation type="submission" date="2018-11" db="EMBL/GenBank/DDBJ databases">
        <title>Flavobacterium sp. nov., YIM 102600 draft genome.</title>
        <authorList>
            <person name="Li G."/>
            <person name="Jiang Y."/>
        </authorList>
    </citation>
    <scope>NUCLEOTIDE SEQUENCE [LARGE SCALE GENOMIC DNA]</scope>
    <source>
        <strain evidence="9 10">YIM 102600</strain>
    </source>
</reference>
<dbReference type="AlphaFoldDB" id="A0A3P3WE33"/>
<keyword evidence="10" id="KW-1185">Reference proteome</keyword>
<dbReference type="PANTHER" id="PTHR21716">
    <property type="entry name" value="TRANSMEMBRANE PROTEIN"/>
    <property type="match status" value="1"/>
</dbReference>
<evidence type="ECO:0000256" key="5">
    <source>
        <dbReference type="ARBA" id="ARBA00022692"/>
    </source>
</evidence>
<protein>
    <submittedName>
        <fullName evidence="9">AI-2E family transporter</fullName>
    </submittedName>
</protein>
<gene>
    <name evidence="9" type="ORF">EG849_03610</name>
</gene>